<accession>A0A9N7Z0Q8</accession>
<gene>
    <name evidence="1" type="ORF">PLEPLA_LOCUS39132</name>
</gene>
<protein>
    <submittedName>
        <fullName evidence="1">Uncharacterized protein</fullName>
    </submittedName>
</protein>
<proteinExistence type="predicted"/>
<dbReference type="EMBL" id="CADEAL010004089">
    <property type="protein sequence ID" value="CAB1451438.1"/>
    <property type="molecule type" value="Genomic_DNA"/>
</dbReference>
<comment type="caution">
    <text evidence="1">The sequence shown here is derived from an EMBL/GenBank/DDBJ whole genome shotgun (WGS) entry which is preliminary data.</text>
</comment>
<evidence type="ECO:0000313" key="2">
    <source>
        <dbReference type="Proteomes" id="UP001153269"/>
    </source>
</evidence>
<dbReference type="AlphaFoldDB" id="A0A9N7Z0Q8"/>
<sequence>MGQELHEGEDDSGTKASTAYFSSAGLYRGEESLLLGQGAAKHITVESFGPPLGGELLQSAVLLLARPSVSLSPVCEISPLPRPGFILTSFPRAPHTSWNSFNYAPSMAQRSK</sequence>
<reference evidence="1" key="1">
    <citation type="submission" date="2020-03" db="EMBL/GenBank/DDBJ databases">
        <authorList>
            <person name="Weist P."/>
        </authorList>
    </citation>
    <scope>NUCLEOTIDE SEQUENCE</scope>
</reference>
<keyword evidence="2" id="KW-1185">Reference proteome</keyword>
<name>A0A9N7Z0Q8_PLEPL</name>
<dbReference type="Proteomes" id="UP001153269">
    <property type="component" value="Unassembled WGS sequence"/>
</dbReference>
<organism evidence="1 2">
    <name type="scientific">Pleuronectes platessa</name>
    <name type="common">European plaice</name>
    <dbReference type="NCBI Taxonomy" id="8262"/>
    <lineage>
        <taxon>Eukaryota</taxon>
        <taxon>Metazoa</taxon>
        <taxon>Chordata</taxon>
        <taxon>Craniata</taxon>
        <taxon>Vertebrata</taxon>
        <taxon>Euteleostomi</taxon>
        <taxon>Actinopterygii</taxon>
        <taxon>Neopterygii</taxon>
        <taxon>Teleostei</taxon>
        <taxon>Neoteleostei</taxon>
        <taxon>Acanthomorphata</taxon>
        <taxon>Carangaria</taxon>
        <taxon>Pleuronectiformes</taxon>
        <taxon>Pleuronectoidei</taxon>
        <taxon>Pleuronectidae</taxon>
        <taxon>Pleuronectes</taxon>
    </lineage>
</organism>
<evidence type="ECO:0000313" key="1">
    <source>
        <dbReference type="EMBL" id="CAB1451438.1"/>
    </source>
</evidence>